<dbReference type="InterPro" id="IPR003658">
    <property type="entry name" value="Anti-sigma_ant"/>
</dbReference>
<comment type="caution">
    <text evidence="4">The sequence shown here is derived from an EMBL/GenBank/DDBJ whole genome shotgun (WGS) entry which is preliminary data.</text>
</comment>
<dbReference type="EMBL" id="BOPF01000017">
    <property type="protein sequence ID" value="GIJ47753.1"/>
    <property type="molecule type" value="Genomic_DNA"/>
</dbReference>
<proteinExistence type="inferred from homology"/>
<evidence type="ECO:0000313" key="5">
    <source>
        <dbReference type="Proteomes" id="UP000619260"/>
    </source>
</evidence>
<dbReference type="Proteomes" id="UP000619260">
    <property type="component" value="Unassembled WGS sequence"/>
</dbReference>
<dbReference type="NCBIfam" id="TIGR00377">
    <property type="entry name" value="ant_ant_sig"/>
    <property type="match status" value="1"/>
</dbReference>
<dbReference type="Gene3D" id="3.30.750.24">
    <property type="entry name" value="STAS domain"/>
    <property type="match status" value="1"/>
</dbReference>
<accession>A0A8J3YQ40</accession>
<dbReference type="AlphaFoldDB" id="A0A8J3YQ40"/>
<feature type="domain" description="STAS" evidence="3">
    <location>
        <begin position="21"/>
        <end position="110"/>
    </location>
</feature>
<evidence type="ECO:0000256" key="2">
    <source>
        <dbReference type="RuleBase" id="RU003749"/>
    </source>
</evidence>
<dbReference type="PROSITE" id="PS50801">
    <property type="entry name" value="STAS"/>
    <property type="match status" value="1"/>
</dbReference>
<name>A0A8J3YQ40_9ACTN</name>
<protein>
    <recommendedName>
        <fullName evidence="2">Anti-sigma factor antagonist</fullName>
    </recommendedName>
</protein>
<dbReference type="InterPro" id="IPR036513">
    <property type="entry name" value="STAS_dom_sf"/>
</dbReference>
<gene>
    <name evidence="4" type="primary">rsbV_3</name>
    <name evidence="4" type="ORF">Val02_46390</name>
</gene>
<dbReference type="GO" id="GO:0043856">
    <property type="term" value="F:anti-sigma factor antagonist activity"/>
    <property type="evidence" value="ECO:0007669"/>
    <property type="project" value="InterPro"/>
</dbReference>
<evidence type="ECO:0000259" key="3">
    <source>
        <dbReference type="PROSITE" id="PS50801"/>
    </source>
</evidence>
<comment type="similarity">
    <text evidence="1 2">Belongs to the anti-sigma-factor antagonist family.</text>
</comment>
<reference evidence="4" key="1">
    <citation type="submission" date="2021-01" db="EMBL/GenBank/DDBJ databases">
        <title>Whole genome shotgun sequence of Virgisporangium aliadipatigenens NBRC 105644.</title>
        <authorList>
            <person name="Komaki H."/>
            <person name="Tamura T."/>
        </authorList>
    </citation>
    <scope>NUCLEOTIDE SEQUENCE</scope>
    <source>
        <strain evidence="4">NBRC 105644</strain>
    </source>
</reference>
<organism evidence="4 5">
    <name type="scientific">Virgisporangium aliadipatigenens</name>
    <dbReference type="NCBI Taxonomy" id="741659"/>
    <lineage>
        <taxon>Bacteria</taxon>
        <taxon>Bacillati</taxon>
        <taxon>Actinomycetota</taxon>
        <taxon>Actinomycetes</taxon>
        <taxon>Micromonosporales</taxon>
        <taxon>Micromonosporaceae</taxon>
        <taxon>Virgisporangium</taxon>
    </lineage>
</organism>
<dbReference type="InterPro" id="IPR058548">
    <property type="entry name" value="MlaB-like_STAS"/>
</dbReference>
<dbReference type="InterPro" id="IPR002645">
    <property type="entry name" value="STAS_dom"/>
</dbReference>
<evidence type="ECO:0000256" key="1">
    <source>
        <dbReference type="ARBA" id="ARBA00009013"/>
    </source>
</evidence>
<dbReference type="Pfam" id="PF13466">
    <property type="entry name" value="STAS_2"/>
    <property type="match status" value="1"/>
</dbReference>
<keyword evidence="5" id="KW-1185">Reference proteome</keyword>
<dbReference type="SUPFAM" id="SSF52091">
    <property type="entry name" value="SpoIIaa-like"/>
    <property type="match status" value="1"/>
</dbReference>
<sequence length="110" mass="11622">MGAVTVEPGTQLDVDPAGGGLIRLHGELDIRTCVKLEQVVGVAVDEGRRVVLDLAELTFCDSTGLAGLVRLHKRAQAAGGELVLRDPVPRVQTLLGLTGLDRLFPIESTV</sequence>
<dbReference type="PANTHER" id="PTHR33495">
    <property type="entry name" value="ANTI-SIGMA FACTOR ANTAGONIST TM_1081-RELATED-RELATED"/>
    <property type="match status" value="1"/>
</dbReference>
<dbReference type="PANTHER" id="PTHR33495:SF2">
    <property type="entry name" value="ANTI-SIGMA FACTOR ANTAGONIST TM_1081-RELATED"/>
    <property type="match status" value="1"/>
</dbReference>
<evidence type="ECO:0000313" key="4">
    <source>
        <dbReference type="EMBL" id="GIJ47753.1"/>
    </source>
</evidence>
<dbReference type="CDD" id="cd07043">
    <property type="entry name" value="STAS_anti-anti-sigma_factors"/>
    <property type="match status" value="1"/>
</dbReference>